<sequence>MRRILLYGFHSNRLEEIKKVMESLGVLSYCKFLEEEELNQRVGYLLESNGFLYEPDNVFKKDISEVEFVYFAGFDRKEIFSVIDYMKDNSIPRPVFSVITPTNIEWIVGNLIYEVHTEHIEMTKGAISKKDE</sequence>
<keyword evidence="2" id="KW-1185">Reference proteome</keyword>
<gene>
    <name evidence="1" type="ORF">ACFO4R_04415</name>
</gene>
<proteinExistence type="predicted"/>
<evidence type="ECO:0000313" key="1">
    <source>
        <dbReference type="EMBL" id="MFC4804319.1"/>
    </source>
</evidence>
<name>A0ABV9QJG1_9FIRM</name>
<reference evidence="2" key="1">
    <citation type="journal article" date="2019" name="Int. J. Syst. Evol. Microbiol.">
        <title>The Global Catalogue of Microorganisms (GCM) 10K type strain sequencing project: providing services to taxonomists for standard genome sequencing and annotation.</title>
        <authorList>
            <consortium name="The Broad Institute Genomics Platform"/>
            <consortium name="The Broad Institute Genome Sequencing Center for Infectious Disease"/>
            <person name="Wu L."/>
            <person name="Ma J."/>
        </authorList>
    </citation>
    <scope>NUCLEOTIDE SEQUENCE [LARGE SCALE GENOMIC DNA]</scope>
    <source>
        <strain evidence="2">CCUG 46385</strain>
    </source>
</reference>
<comment type="caution">
    <text evidence="1">The sequence shown here is derived from an EMBL/GenBank/DDBJ whole genome shotgun (WGS) entry which is preliminary data.</text>
</comment>
<dbReference type="InterPro" id="IPR016621">
    <property type="entry name" value="UCP014543"/>
</dbReference>
<dbReference type="RefSeq" id="WP_379787825.1">
    <property type="nucleotide sequence ID" value="NZ_JBHSHL010000014.1"/>
</dbReference>
<dbReference type="EMBL" id="JBHSHL010000014">
    <property type="protein sequence ID" value="MFC4804319.1"/>
    <property type="molecule type" value="Genomic_DNA"/>
</dbReference>
<dbReference type="Pfam" id="PF12646">
    <property type="entry name" value="DUF3783"/>
    <property type="match status" value="1"/>
</dbReference>
<evidence type="ECO:0000313" key="2">
    <source>
        <dbReference type="Proteomes" id="UP001595916"/>
    </source>
</evidence>
<organism evidence="1 2">
    <name type="scientific">Filifactor villosus</name>
    <dbReference type="NCBI Taxonomy" id="29374"/>
    <lineage>
        <taxon>Bacteria</taxon>
        <taxon>Bacillati</taxon>
        <taxon>Bacillota</taxon>
        <taxon>Clostridia</taxon>
        <taxon>Peptostreptococcales</taxon>
        <taxon>Filifactoraceae</taxon>
        <taxon>Filifactor</taxon>
    </lineage>
</organism>
<protein>
    <submittedName>
        <fullName evidence="1">DUF3783 domain-containing protein</fullName>
    </submittedName>
</protein>
<dbReference type="Proteomes" id="UP001595916">
    <property type="component" value="Unassembled WGS sequence"/>
</dbReference>
<accession>A0ABV9QJG1</accession>